<dbReference type="InterPro" id="IPR029016">
    <property type="entry name" value="GAF-like_dom_sf"/>
</dbReference>
<dbReference type="EMBL" id="WWNR01000010">
    <property type="protein sequence ID" value="MZQ90544.1"/>
    <property type="molecule type" value="Genomic_DNA"/>
</dbReference>
<keyword evidence="7" id="KW-1185">Reference proteome</keyword>
<dbReference type="PROSITE" id="PS51078">
    <property type="entry name" value="ICLR_ED"/>
    <property type="match status" value="1"/>
</dbReference>
<keyword evidence="2" id="KW-0238">DNA-binding</keyword>
<dbReference type="GO" id="GO:0003700">
    <property type="term" value="F:DNA-binding transcription factor activity"/>
    <property type="evidence" value="ECO:0007669"/>
    <property type="project" value="TreeGrafter"/>
</dbReference>
<evidence type="ECO:0000313" key="6">
    <source>
        <dbReference type="EMBL" id="MZQ90544.1"/>
    </source>
</evidence>
<accession>A0A6L8VKI5</accession>
<dbReference type="PANTHER" id="PTHR30136:SF35">
    <property type="entry name" value="HTH-TYPE TRANSCRIPTIONAL REGULATOR RV1719"/>
    <property type="match status" value="1"/>
</dbReference>
<evidence type="ECO:0000259" key="5">
    <source>
        <dbReference type="PROSITE" id="PS51078"/>
    </source>
</evidence>
<dbReference type="InterPro" id="IPR036388">
    <property type="entry name" value="WH-like_DNA-bd_sf"/>
</dbReference>
<proteinExistence type="predicted"/>
<keyword evidence="1" id="KW-0805">Transcription regulation</keyword>
<dbReference type="Proteomes" id="UP000477083">
    <property type="component" value="Unassembled WGS sequence"/>
</dbReference>
<name>A0A6L8VKI5_9RHOB</name>
<dbReference type="InterPro" id="IPR005471">
    <property type="entry name" value="Tscrpt_reg_IclR_N"/>
</dbReference>
<organism evidence="6 7">
    <name type="scientific">Frigidibacter albus</name>
    <dbReference type="NCBI Taxonomy" id="1465486"/>
    <lineage>
        <taxon>Bacteria</taxon>
        <taxon>Pseudomonadati</taxon>
        <taxon>Pseudomonadota</taxon>
        <taxon>Alphaproteobacteria</taxon>
        <taxon>Rhodobacterales</taxon>
        <taxon>Paracoccaceae</taxon>
        <taxon>Frigidibacter</taxon>
    </lineage>
</organism>
<dbReference type="InterPro" id="IPR050707">
    <property type="entry name" value="HTH_MetabolicPath_Reg"/>
</dbReference>
<dbReference type="SUPFAM" id="SSF46785">
    <property type="entry name" value="Winged helix' DNA-binding domain"/>
    <property type="match status" value="1"/>
</dbReference>
<gene>
    <name evidence="6" type="ORF">GS660_15720</name>
</gene>
<reference evidence="6 7" key="1">
    <citation type="submission" date="2020-01" db="EMBL/GenBank/DDBJ databases">
        <title>Frigidibacter albus SP32T (=CGMCC 1.13995T).</title>
        <authorList>
            <person name="Liao X."/>
        </authorList>
    </citation>
    <scope>NUCLEOTIDE SEQUENCE [LARGE SCALE GENOMIC DNA]</scope>
    <source>
        <strain evidence="6 7">SP32</strain>
    </source>
</reference>
<comment type="caution">
    <text evidence="6">The sequence shown here is derived from an EMBL/GenBank/DDBJ whole genome shotgun (WGS) entry which is preliminary data.</text>
</comment>
<dbReference type="RefSeq" id="WP_161347923.1">
    <property type="nucleotide sequence ID" value="NZ_BMGW01000010.1"/>
</dbReference>
<dbReference type="InterPro" id="IPR014757">
    <property type="entry name" value="Tscrpt_reg_IclR_C"/>
</dbReference>
<evidence type="ECO:0000313" key="7">
    <source>
        <dbReference type="Proteomes" id="UP000477083"/>
    </source>
</evidence>
<evidence type="ECO:0000256" key="1">
    <source>
        <dbReference type="ARBA" id="ARBA00023015"/>
    </source>
</evidence>
<dbReference type="AlphaFoldDB" id="A0A6L8VKI5"/>
<feature type="domain" description="HTH iclR-type" evidence="4">
    <location>
        <begin position="2"/>
        <end position="64"/>
    </location>
</feature>
<dbReference type="Pfam" id="PF09339">
    <property type="entry name" value="HTH_IclR"/>
    <property type="match status" value="1"/>
</dbReference>
<dbReference type="OrthoDB" id="9807558at2"/>
<dbReference type="PANTHER" id="PTHR30136">
    <property type="entry name" value="HELIX-TURN-HELIX TRANSCRIPTIONAL REGULATOR, ICLR FAMILY"/>
    <property type="match status" value="1"/>
</dbReference>
<dbReference type="Gene3D" id="3.30.450.40">
    <property type="match status" value="1"/>
</dbReference>
<feature type="domain" description="IclR-ED" evidence="5">
    <location>
        <begin position="65"/>
        <end position="253"/>
    </location>
</feature>
<evidence type="ECO:0000259" key="4">
    <source>
        <dbReference type="PROSITE" id="PS51077"/>
    </source>
</evidence>
<evidence type="ECO:0000256" key="3">
    <source>
        <dbReference type="ARBA" id="ARBA00023163"/>
    </source>
</evidence>
<dbReference type="SUPFAM" id="SSF55781">
    <property type="entry name" value="GAF domain-like"/>
    <property type="match status" value="1"/>
</dbReference>
<dbReference type="SMART" id="SM00346">
    <property type="entry name" value="HTH_ICLR"/>
    <property type="match status" value="1"/>
</dbReference>
<dbReference type="Gene3D" id="1.10.10.10">
    <property type="entry name" value="Winged helix-like DNA-binding domain superfamily/Winged helix DNA-binding domain"/>
    <property type="match status" value="1"/>
</dbReference>
<dbReference type="GO" id="GO:0003677">
    <property type="term" value="F:DNA binding"/>
    <property type="evidence" value="ECO:0007669"/>
    <property type="project" value="UniProtKB-KW"/>
</dbReference>
<sequence>MTAPIDRTLAVLELLSLHPEGLTLLAVATRLDLPPSATHRLLNDLLRLGYVCQPVPQGPYALTLRLAALGLSWLGRTGLTDMAQPVLDRLAAACGELVRLSVADGDSLVWVAVAQGATSGLRYDPAREQGSAASLAYSASGRAWAASLPQDRALSLIAAQGLTPPEGAAQGSQLDLAGMIEVLAQTRAAGHGEAVDCFLDGMAAIAVALPAEGPSPGCLSIAGPAVRLTAARRAELLPALHAAAEEIMAIAPASQLLRGAP</sequence>
<keyword evidence="3" id="KW-0804">Transcription</keyword>
<dbReference type="PROSITE" id="PS51077">
    <property type="entry name" value="HTH_ICLR"/>
    <property type="match status" value="1"/>
</dbReference>
<dbReference type="GO" id="GO:0045892">
    <property type="term" value="P:negative regulation of DNA-templated transcription"/>
    <property type="evidence" value="ECO:0007669"/>
    <property type="project" value="TreeGrafter"/>
</dbReference>
<dbReference type="Pfam" id="PF01614">
    <property type="entry name" value="IclR_C"/>
    <property type="match status" value="1"/>
</dbReference>
<evidence type="ECO:0000256" key="2">
    <source>
        <dbReference type="ARBA" id="ARBA00023125"/>
    </source>
</evidence>
<protein>
    <submittedName>
        <fullName evidence="6">Helix-turn-helix domain-containing protein</fullName>
    </submittedName>
</protein>
<dbReference type="InterPro" id="IPR036390">
    <property type="entry name" value="WH_DNA-bd_sf"/>
</dbReference>